<reference evidence="1" key="1">
    <citation type="submission" date="2012-04" db="EMBL/GenBank/DDBJ databases">
        <title>The Genome Sequence of Loa loa.</title>
        <authorList>
            <consortium name="The Broad Institute Genome Sequencing Platform"/>
            <consortium name="Broad Institute Genome Sequencing Center for Infectious Disease"/>
            <person name="Nutman T.B."/>
            <person name="Fink D.L."/>
            <person name="Russ C."/>
            <person name="Young S."/>
            <person name="Zeng Q."/>
            <person name="Gargeya S."/>
            <person name="Alvarado L."/>
            <person name="Berlin A."/>
            <person name="Chapman S.B."/>
            <person name="Chen Z."/>
            <person name="Freedman E."/>
            <person name="Gellesch M."/>
            <person name="Goldberg J."/>
            <person name="Griggs A."/>
            <person name="Gujja S."/>
            <person name="Heilman E.R."/>
            <person name="Heiman D."/>
            <person name="Howarth C."/>
            <person name="Mehta T."/>
            <person name="Neiman D."/>
            <person name="Pearson M."/>
            <person name="Roberts A."/>
            <person name="Saif S."/>
            <person name="Shea T."/>
            <person name="Shenoy N."/>
            <person name="Sisk P."/>
            <person name="Stolte C."/>
            <person name="Sykes S."/>
            <person name="White J."/>
            <person name="Yandava C."/>
            <person name="Haas B."/>
            <person name="Henn M.R."/>
            <person name="Nusbaum C."/>
            <person name="Birren B."/>
        </authorList>
    </citation>
    <scope>NUCLEOTIDE SEQUENCE [LARGE SCALE GENOMIC DNA]</scope>
</reference>
<evidence type="ECO:0000313" key="1">
    <source>
        <dbReference type="EMBL" id="EFO17364.2"/>
    </source>
</evidence>
<dbReference type="EMBL" id="JH712161">
    <property type="protein sequence ID" value="EFO17364.2"/>
    <property type="molecule type" value="Genomic_DNA"/>
</dbReference>
<accession>A0A1S0TP28</accession>
<organism evidence="1">
    <name type="scientific">Loa loa</name>
    <name type="common">Eye worm</name>
    <name type="synonym">Filaria loa</name>
    <dbReference type="NCBI Taxonomy" id="7209"/>
    <lineage>
        <taxon>Eukaryota</taxon>
        <taxon>Metazoa</taxon>
        <taxon>Ecdysozoa</taxon>
        <taxon>Nematoda</taxon>
        <taxon>Chromadorea</taxon>
        <taxon>Rhabditida</taxon>
        <taxon>Spirurina</taxon>
        <taxon>Spiruromorpha</taxon>
        <taxon>Filarioidea</taxon>
        <taxon>Onchocercidae</taxon>
        <taxon>Loa</taxon>
    </lineage>
</organism>
<sequence length="58" mass="6572">MDDVYPCFPIRSQSRPLMVVYMVEDEVLLQDVPVSPLGGYASQCQFATEHNLREAVIL</sequence>
<gene>
    <name evidence="1" type="ORF">LOAG_11136</name>
</gene>
<protein>
    <submittedName>
        <fullName evidence="1">Uncharacterized protein</fullName>
    </submittedName>
</protein>
<proteinExistence type="predicted"/>
<dbReference type="RefSeq" id="XP_020301540.1">
    <property type="nucleotide sequence ID" value="XM_020448305.1"/>
</dbReference>
<dbReference type="KEGG" id="loa:LOAG_11136"/>
<name>A0A1S0TP28_LOALO</name>
<dbReference type="GeneID" id="31251352"/>
<dbReference type="AlphaFoldDB" id="A0A1S0TP28"/>
<dbReference type="InParanoid" id="A0A1S0TP28"/>
<dbReference type="CTD" id="31251352"/>